<protein>
    <submittedName>
        <fullName evidence="3">Uncharacterized protein</fullName>
    </submittedName>
</protein>
<feature type="region of interest" description="Disordered" evidence="1">
    <location>
        <begin position="278"/>
        <end position="298"/>
    </location>
</feature>
<reference evidence="3" key="1">
    <citation type="submission" date="2023-01" db="EMBL/GenBank/DDBJ databases">
        <authorList>
            <person name="Van Ghelder C."/>
            <person name="Rancurel C."/>
        </authorList>
    </citation>
    <scope>NUCLEOTIDE SEQUENCE</scope>
    <source>
        <strain evidence="3">CNCM I-4278</strain>
    </source>
</reference>
<feature type="compositionally biased region" description="Basic and acidic residues" evidence="1">
    <location>
        <begin position="118"/>
        <end position="143"/>
    </location>
</feature>
<keyword evidence="2" id="KW-0812">Transmembrane</keyword>
<organism evidence="3 4">
    <name type="scientific">Periconia digitata</name>
    <dbReference type="NCBI Taxonomy" id="1303443"/>
    <lineage>
        <taxon>Eukaryota</taxon>
        <taxon>Fungi</taxon>
        <taxon>Dikarya</taxon>
        <taxon>Ascomycota</taxon>
        <taxon>Pezizomycotina</taxon>
        <taxon>Dothideomycetes</taxon>
        <taxon>Pleosporomycetidae</taxon>
        <taxon>Pleosporales</taxon>
        <taxon>Massarineae</taxon>
        <taxon>Periconiaceae</taxon>
        <taxon>Periconia</taxon>
    </lineage>
</organism>
<keyword evidence="2" id="KW-0472">Membrane</keyword>
<keyword evidence="2" id="KW-1133">Transmembrane helix</keyword>
<feature type="region of interest" description="Disordered" evidence="1">
    <location>
        <begin position="104"/>
        <end position="143"/>
    </location>
</feature>
<name>A0A9W4URQ4_9PLEO</name>
<feature type="transmembrane region" description="Helical" evidence="2">
    <location>
        <begin position="489"/>
        <end position="513"/>
    </location>
</feature>
<dbReference type="AlphaFoldDB" id="A0A9W4URQ4"/>
<evidence type="ECO:0000256" key="2">
    <source>
        <dbReference type="SAM" id="Phobius"/>
    </source>
</evidence>
<keyword evidence="4" id="KW-1185">Reference proteome</keyword>
<evidence type="ECO:0000313" key="4">
    <source>
        <dbReference type="Proteomes" id="UP001152607"/>
    </source>
</evidence>
<proteinExistence type="predicted"/>
<dbReference type="OrthoDB" id="3801048at2759"/>
<comment type="caution">
    <text evidence="3">The sequence shown here is derived from an EMBL/GenBank/DDBJ whole genome shotgun (WGS) entry which is preliminary data.</text>
</comment>
<evidence type="ECO:0000256" key="1">
    <source>
        <dbReference type="SAM" id="MobiDB-lite"/>
    </source>
</evidence>
<sequence length="586" mass="64422">MPPKWEPFGPPVKFGEKEKKKEEAIKAARLTWDAEFDRRFGDRLREMVRESEARAEKAEKAAEIARSCVQSLAAANNNAARMDSQYYDKIIEDLHARCEKLEKDVKTTQETNKQLNKAQEESKREAARASEHTKKLKKENDDLKAAVDQWRTASDDSKEATAAVDKLLDQAYLDLEEKEKARKRAAKARDNFEAQHKEAELRLATLQDEYNAVDAQNQELSAQTEFKALQHEFESLQQEHESMRDISSSHEHDLIVKDARIARLETDLQNALKGKLNAEKAAAEAAPPTEPDQRTDNTEKTLDEELDEVSDSEFENDAFPYVQQLELVPIVTIADTPPVAGITPTEPQRASVTTQTDAAITQPKLSISTSTIAESAPVQAIRPTLSFTTSTIADSPPVQAIQPTLSLTSSTAADSAPIPAIQPALSFAPTISVKSTPIEPKSISTQTTTHETAETARPTPPETAAVGTQTSADIVQTVTIKTNPTKKLLGFNISSSFIIITFLPIILLLLYALASQQAALSAKDLGLYAQTRGSSGAFGNGRYLFGVIPIGFDIGHNDWSEGLARFAARNIMSFENYVGVSPTPLY</sequence>
<accession>A0A9W4URQ4</accession>
<dbReference type="Proteomes" id="UP001152607">
    <property type="component" value="Unassembled WGS sequence"/>
</dbReference>
<evidence type="ECO:0000313" key="3">
    <source>
        <dbReference type="EMBL" id="CAI6341116.1"/>
    </source>
</evidence>
<gene>
    <name evidence="3" type="ORF">PDIGIT_LOCUS14307</name>
</gene>
<feature type="region of interest" description="Disordered" evidence="1">
    <location>
        <begin position="439"/>
        <end position="468"/>
    </location>
</feature>
<dbReference type="EMBL" id="CAOQHR010000011">
    <property type="protein sequence ID" value="CAI6341116.1"/>
    <property type="molecule type" value="Genomic_DNA"/>
</dbReference>